<feature type="repeat" description="PPR" evidence="2">
    <location>
        <begin position="369"/>
        <end position="403"/>
    </location>
</feature>
<dbReference type="GO" id="GO:0009451">
    <property type="term" value="P:RNA modification"/>
    <property type="evidence" value="ECO:0007669"/>
    <property type="project" value="InterPro"/>
</dbReference>
<dbReference type="Proteomes" id="UP001180020">
    <property type="component" value="Unassembled WGS sequence"/>
</dbReference>
<proteinExistence type="predicted"/>
<dbReference type="InterPro" id="IPR011990">
    <property type="entry name" value="TPR-like_helical_dom_sf"/>
</dbReference>
<dbReference type="InterPro" id="IPR002885">
    <property type="entry name" value="PPR_rpt"/>
</dbReference>
<name>A0AAV9DE23_ACOCL</name>
<feature type="repeat" description="PPR" evidence="2">
    <location>
        <begin position="206"/>
        <end position="240"/>
    </location>
</feature>
<dbReference type="EMBL" id="JAUJYO010000014">
    <property type="protein sequence ID" value="KAK1299169.1"/>
    <property type="molecule type" value="Genomic_DNA"/>
</dbReference>
<feature type="repeat" description="PPR" evidence="2">
    <location>
        <begin position="268"/>
        <end position="302"/>
    </location>
</feature>
<dbReference type="FunFam" id="1.25.40.10:FF:000090">
    <property type="entry name" value="Pentatricopeptide repeat-containing protein, chloroplastic"/>
    <property type="match status" value="1"/>
</dbReference>
<sequence>MGSLHHIKHLALTLLKTPTTTLRTPSDLKRLHVYLIKTHLHLTSSFAVGNLISRAASLGLLSHASTMFDQMPHPNVFVYNNLIRAFHLHHHPQNALLVFLRMNVVPDSFTFVATIKACVEDPAFFRMGASIHARSVRTGFDRDVPVATGLIEFYAARAGVDAARKVFDEMGSRDVVSWTTMLACYVNVSDDIASAREVFDTMPEKDVKAWGAMVGGYVKAGDMGRAREVFDEAPSRDLLMRNVMLGGYAKAGEVGELMRLFDGMRDRDVVSWNTVIGGLVQGERFNDAVAVFHRMQVENARPNRVTFVNVLSGCARVGALDVGRWIHSYIDRNGFVVDAVVGTALVDMYSKCGALESATHVFGRMARKDVAAWNSMIMGYSMNGRGEKSLEFFHAMRREGVEPNEVTMVGVLSSCAHAGMVEEGKRCFEMMQGELGIAPTTEHYGCVVDLLGRAGLLREAREFIQSMPVEPGTNVWGALLGACKIHKNVALAELAVEHLIKLGVDDGGSIEIDGAVHEFGVGEKAHERCREIYAMLREVAERLRRAGHVAETGEAFFDVEEEEKEMALSTHSERLAVAFGLIGLRKGEVIRVVKNLRVCVDCHAVIKLISKVFEREIVVRDRSRFHHFKEGRPAMQNLVKHSVFA</sequence>
<dbReference type="Gene3D" id="1.25.40.10">
    <property type="entry name" value="Tetratricopeptide repeat domain"/>
    <property type="match status" value="4"/>
</dbReference>
<gene>
    <name evidence="4" type="primary">PCMP-H48</name>
    <name evidence="4" type="ORF">QJS10_CPB14g01583</name>
</gene>
<keyword evidence="5" id="KW-1185">Reference proteome</keyword>
<protein>
    <submittedName>
        <fullName evidence="4">Pentatricopeptide repeat-containing protein</fullName>
    </submittedName>
</protein>
<evidence type="ECO:0000259" key="3">
    <source>
        <dbReference type="Pfam" id="PF14432"/>
    </source>
</evidence>
<dbReference type="PANTHER" id="PTHR47926">
    <property type="entry name" value="PENTATRICOPEPTIDE REPEAT-CONTAINING PROTEIN"/>
    <property type="match status" value="1"/>
</dbReference>
<reference evidence="4" key="2">
    <citation type="submission" date="2023-06" db="EMBL/GenBank/DDBJ databases">
        <authorList>
            <person name="Ma L."/>
            <person name="Liu K.-W."/>
            <person name="Li Z."/>
            <person name="Hsiao Y.-Y."/>
            <person name="Qi Y."/>
            <person name="Fu T."/>
            <person name="Tang G."/>
            <person name="Zhang D."/>
            <person name="Sun W.-H."/>
            <person name="Liu D.-K."/>
            <person name="Li Y."/>
            <person name="Chen G.-Z."/>
            <person name="Liu X.-D."/>
            <person name="Liao X.-Y."/>
            <person name="Jiang Y.-T."/>
            <person name="Yu X."/>
            <person name="Hao Y."/>
            <person name="Huang J."/>
            <person name="Zhao X.-W."/>
            <person name="Ke S."/>
            <person name="Chen Y.-Y."/>
            <person name="Wu W.-L."/>
            <person name="Hsu J.-L."/>
            <person name="Lin Y.-F."/>
            <person name="Huang M.-D."/>
            <person name="Li C.-Y."/>
            <person name="Huang L."/>
            <person name="Wang Z.-W."/>
            <person name="Zhao X."/>
            <person name="Zhong W.-Y."/>
            <person name="Peng D.-H."/>
            <person name="Ahmad S."/>
            <person name="Lan S."/>
            <person name="Zhang J.-S."/>
            <person name="Tsai W.-C."/>
            <person name="Van De Peer Y."/>
            <person name="Liu Z.-J."/>
        </authorList>
    </citation>
    <scope>NUCLEOTIDE SEQUENCE</scope>
    <source>
        <strain evidence="4">CP</strain>
        <tissue evidence="4">Leaves</tissue>
    </source>
</reference>
<evidence type="ECO:0000313" key="5">
    <source>
        <dbReference type="Proteomes" id="UP001180020"/>
    </source>
</evidence>
<dbReference type="Pfam" id="PF14432">
    <property type="entry name" value="DYW_deaminase"/>
    <property type="match status" value="1"/>
</dbReference>
<accession>A0AAV9DE23</accession>
<reference evidence="4" key="1">
    <citation type="journal article" date="2023" name="Nat. Commun.">
        <title>Diploid and tetraploid genomes of Acorus and the evolution of monocots.</title>
        <authorList>
            <person name="Ma L."/>
            <person name="Liu K.W."/>
            <person name="Li Z."/>
            <person name="Hsiao Y.Y."/>
            <person name="Qi Y."/>
            <person name="Fu T."/>
            <person name="Tang G.D."/>
            <person name="Zhang D."/>
            <person name="Sun W.H."/>
            <person name="Liu D.K."/>
            <person name="Li Y."/>
            <person name="Chen G.Z."/>
            <person name="Liu X.D."/>
            <person name="Liao X.Y."/>
            <person name="Jiang Y.T."/>
            <person name="Yu X."/>
            <person name="Hao Y."/>
            <person name="Huang J."/>
            <person name="Zhao X.W."/>
            <person name="Ke S."/>
            <person name="Chen Y.Y."/>
            <person name="Wu W.L."/>
            <person name="Hsu J.L."/>
            <person name="Lin Y.F."/>
            <person name="Huang M.D."/>
            <person name="Li C.Y."/>
            <person name="Huang L."/>
            <person name="Wang Z.W."/>
            <person name="Zhao X."/>
            <person name="Zhong W.Y."/>
            <person name="Peng D.H."/>
            <person name="Ahmad S."/>
            <person name="Lan S."/>
            <person name="Zhang J.S."/>
            <person name="Tsai W.C."/>
            <person name="Van de Peer Y."/>
            <person name="Liu Z.J."/>
        </authorList>
    </citation>
    <scope>NUCLEOTIDE SEQUENCE</scope>
    <source>
        <strain evidence="4">CP</strain>
    </source>
</reference>
<dbReference type="InterPro" id="IPR032867">
    <property type="entry name" value="DYW_dom"/>
</dbReference>
<evidence type="ECO:0000313" key="4">
    <source>
        <dbReference type="EMBL" id="KAK1299169.1"/>
    </source>
</evidence>
<dbReference type="GO" id="GO:0003723">
    <property type="term" value="F:RNA binding"/>
    <property type="evidence" value="ECO:0007669"/>
    <property type="project" value="InterPro"/>
</dbReference>
<dbReference type="AlphaFoldDB" id="A0AAV9DE23"/>
<dbReference type="Pfam" id="PF13041">
    <property type="entry name" value="PPR_2"/>
    <property type="match status" value="2"/>
</dbReference>
<dbReference type="InterPro" id="IPR046960">
    <property type="entry name" value="PPR_At4g14850-like_plant"/>
</dbReference>
<feature type="domain" description="DYW" evidence="3">
    <location>
        <begin position="547"/>
        <end position="634"/>
    </location>
</feature>
<keyword evidence="1" id="KW-0677">Repeat</keyword>
<dbReference type="Pfam" id="PF01535">
    <property type="entry name" value="PPR"/>
    <property type="match status" value="2"/>
</dbReference>
<dbReference type="GO" id="GO:0008270">
    <property type="term" value="F:zinc ion binding"/>
    <property type="evidence" value="ECO:0007669"/>
    <property type="project" value="InterPro"/>
</dbReference>
<organism evidence="4 5">
    <name type="scientific">Acorus calamus</name>
    <name type="common">Sweet flag</name>
    <dbReference type="NCBI Taxonomy" id="4465"/>
    <lineage>
        <taxon>Eukaryota</taxon>
        <taxon>Viridiplantae</taxon>
        <taxon>Streptophyta</taxon>
        <taxon>Embryophyta</taxon>
        <taxon>Tracheophyta</taxon>
        <taxon>Spermatophyta</taxon>
        <taxon>Magnoliopsida</taxon>
        <taxon>Liliopsida</taxon>
        <taxon>Acoraceae</taxon>
        <taxon>Acorus</taxon>
    </lineage>
</organism>
<evidence type="ECO:0000256" key="2">
    <source>
        <dbReference type="PROSITE-ProRule" id="PRU00708"/>
    </source>
</evidence>
<dbReference type="NCBIfam" id="TIGR00756">
    <property type="entry name" value="PPR"/>
    <property type="match status" value="5"/>
</dbReference>
<dbReference type="PROSITE" id="PS51375">
    <property type="entry name" value="PPR"/>
    <property type="match status" value="3"/>
</dbReference>
<evidence type="ECO:0000256" key="1">
    <source>
        <dbReference type="ARBA" id="ARBA00022737"/>
    </source>
</evidence>
<comment type="caution">
    <text evidence="4">The sequence shown here is derived from an EMBL/GenBank/DDBJ whole genome shotgun (WGS) entry which is preliminary data.</text>
</comment>